<organism evidence="3 5">
    <name type="scientific">Puccinia graminis f. sp. tritici</name>
    <dbReference type="NCBI Taxonomy" id="56615"/>
    <lineage>
        <taxon>Eukaryota</taxon>
        <taxon>Fungi</taxon>
        <taxon>Dikarya</taxon>
        <taxon>Basidiomycota</taxon>
        <taxon>Pucciniomycotina</taxon>
        <taxon>Pucciniomycetes</taxon>
        <taxon>Pucciniales</taxon>
        <taxon>Pucciniaceae</taxon>
        <taxon>Puccinia</taxon>
    </lineage>
</organism>
<evidence type="ECO:0000313" key="4">
    <source>
        <dbReference type="Proteomes" id="UP000324748"/>
    </source>
</evidence>
<name>A0A5B0SCC1_PUCGR</name>
<comment type="caution">
    <text evidence="3">The sequence shown here is derived from an EMBL/GenBank/DDBJ whole genome shotgun (WGS) entry which is preliminary data.</text>
</comment>
<evidence type="ECO:0000313" key="3">
    <source>
        <dbReference type="EMBL" id="KAA1135791.1"/>
    </source>
</evidence>
<gene>
    <name evidence="2" type="ORF">PGT21_016388</name>
    <name evidence="3" type="ORF">PGTUg99_024404</name>
</gene>
<evidence type="ECO:0000256" key="1">
    <source>
        <dbReference type="SAM" id="MobiDB-lite"/>
    </source>
</evidence>
<dbReference type="EMBL" id="VDEP01000037">
    <property type="protein sequence ID" value="KAA1135791.1"/>
    <property type="molecule type" value="Genomic_DNA"/>
</dbReference>
<feature type="region of interest" description="Disordered" evidence="1">
    <location>
        <begin position="95"/>
        <end position="118"/>
    </location>
</feature>
<dbReference type="Proteomes" id="UP000324748">
    <property type="component" value="Unassembled WGS sequence"/>
</dbReference>
<dbReference type="OrthoDB" id="2508080at2759"/>
<feature type="compositionally biased region" description="Polar residues" evidence="1">
    <location>
        <begin position="107"/>
        <end position="118"/>
    </location>
</feature>
<protein>
    <submittedName>
        <fullName evidence="3">Uncharacterized protein</fullName>
    </submittedName>
</protein>
<accession>A0A5B0SCC1</accession>
<dbReference type="EMBL" id="VSWC01000015">
    <property type="protein sequence ID" value="KAA1112948.1"/>
    <property type="molecule type" value="Genomic_DNA"/>
</dbReference>
<evidence type="ECO:0000313" key="5">
    <source>
        <dbReference type="Proteomes" id="UP000325313"/>
    </source>
</evidence>
<dbReference type="Proteomes" id="UP000325313">
    <property type="component" value="Unassembled WGS sequence"/>
</dbReference>
<evidence type="ECO:0000313" key="2">
    <source>
        <dbReference type="EMBL" id="KAA1112948.1"/>
    </source>
</evidence>
<sequence>MSNQSAIYASSSPSCLGKTAEELEVSMLLTPPGHSFCNTNSFTQAELDSLEAFVLNKIATFYKTHIPRNCHEHEDYVKLYSEICDGFRLTNDHSFNTADHSGIPQGDTDSCGQTSSQS</sequence>
<reference evidence="4 5" key="1">
    <citation type="submission" date="2019-05" db="EMBL/GenBank/DDBJ databases">
        <title>Emergence of the Ug99 lineage of the wheat stem rust pathogen through somatic hybridization.</title>
        <authorList>
            <person name="Li F."/>
            <person name="Upadhyaya N.M."/>
            <person name="Sperschneider J."/>
            <person name="Matny O."/>
            <person name="Nguyen-Phuc H."/>
            <person name="Mago R."/>
            <person name="Raley C."/>
            <person name="Miller M.E."/>
            <person name="Silverstein K.A.T."/>
            <person name="Henningsen E."/>
            <person name="Hirsch C.D."/>
            <person name="Visser B."/>
            <person name="Pretorius Z.A."/>
            <person name="Steffenson B.J."/>
            <person name="Schwessinger B."/>
            <person name="Dodds P.N."/>
            <person name="Figueroa M."/>
        </authorList>
    </citation>
    <scope>NUCLEOTIDE SEQUENCE [LARGE SCALE GENOMIC DNA]</scope>
    <source>
        <strain evidence="2">21-0</strain>
        <strain evidence="3 5">Ug99</strain>
    </source>
</reference>
<proteinExistence type="predicted"/>
<keyword evidence="4" id="KW-1185">Reference proteome</keyword>
<dbReference type="AlphaFoldDB" id="A0A5B0SCC1"/>